<organism evidence="3 4">
    <name type="scientific">Marinobacterium aestuariivivens</name>
    <dbReference type="NCBI Taxonomy" id="1698799"/>
    <lineage>
        <taxon>Bacteria</taxon>
        <taxon>Pseudomonadati</taxon>
        <taxon>Pseudomonadota</taxon>
        <taxon>Gammaproteobacteria</taxon>
        <taxon>Oceanospirillales</taxon>
        <taxon>Oceanospirillaceae</taxon>
        <taxon>Marinobacterium</taxon>
    </lineage>
</organism>
<dbReference type="InterPro" id="IPR040573">
    <property type="entry name" value="TSP_N"/>
</dbReference>
<keyword evidence="4" id="KW-1185">Reference proteome</keyword>
<dbReference type="EMBL" id="JBHSWE010000001">
    <property type="protein sequence ID" value="MFC6672503.1"/>
    <property type="molecule type" value="Genomic_DNA"/>
</dbReference>
<reference evidence="4" key="1">
    <citation type="journal article" date="2019" name="Int. J. Syst. Evol. Microbiol.">
        <title>The Global Catalogue of Microorganisms (GCM) 10K type strain sequencing project: providing services to taxonomists for standard genome sequencing and annotation.</title>
        <authorList>
            <consortium name="The Broad Institute Genomics Platform"/>
            <consortium name="The Broad Institute Genome Sequencing Center for Infectious Disease"/>
            <person name="Wu L."/>
            <person name="Ma J."/>
        </authorList>
    </citation>
    <scope>NUCLEOTIDE SEQUENCE [LARGE SCALE GENOMIC DNA]</scope>
    <source>
        <strain evidence="4">NBRC 111756</strain>
    </source>
</reference>
<accession>A0ABW2A4X2</accession>
<dbReference type="Proteomes" id="UP001596422">
    <property type="component" value="Unassembled WGS sequence"/>
</dbReference>
<evidence type="ECO:0000313" key="4">
    <source>
        <dbReference type="Proteomes" id="UP001596422"/>
    </source>
</evidence>
<comment type="caution">
    <text evidence="3">The sequence shown here is derived from an EMBL/GenBank/DDBJ whole genome shotgun (WGS) entry which is preliminary data.</text>
</comment>
<keyword evidence="1" id="KW-0732">Signal</keyword>
<dbReference type="InterPro" id="IPR001478">
    <property type="entry name" value="PDZ"/>
</dbReference>
<dbReference type="InterPro" id="IPR036034">
    <property type="entry name" value="PDZ_sf"/>
</dbReference>
<dbReference type="PANTHER" id="PTHR32060">
    <property type="entry name" value="TAIL-SPECIFIC PROTEASE"/>
    <property type="match status" value="1"/>
</dbReference>
<feature type="chain" id="PRO_5046400141" description="PDZ domain-containing protein" evidence="1">
    <location>
        <begin position="24"/>
        <end position="291"/>
    </location>
</feature>
<dbReference type="Gene3D" id="3.30.750.44">
    <property type="match status" value="1"/>
</dbReference>
<dbReference type="PROSITE" id="PS50106">
    <property type="entry name" value="PDZ"/>
    <property type="match status" value="1"/>
</dbReference>
<evidence type="ECO:0000259" key="2">
    <source>
        <dbReference type="PROSITE" id="PS50106"/>
    </source>
</evidence>
<sequence>MLNHIQFLLYALVLSFTLQTANASQTSPIELAPEPIHRQTMLEMLDSLNREHYNRIEINDDFSGWLLDQYLEDLDPSRSYFYASDIAEFEPLRTTLDESLRSGDLEDAFRIFNRYQQRVHERLDFMIGTLENGLDDLRFDLDESLDSDRADAPWVETRAQMDKLWLKRLKNAALSLKLADQTLEQTTETLLKRYRYQLHRAEQLKSEDVFQTYANALSKGYDPHTQYFSPRSSENFQINMSLSLEGIGAVLQSDDEFTKIVRLVPAGPAEKTGQLKPADKIVAVAQGMMAT</sequence>
<protein>
    <recommendedName>
        <fullName evidence="2">PDZ domain-containing protein</fullName>
    </recommendedName>
</protein>
<feature type="signal peptide" evidence="1">
    <location>
        <begin position="1"/>
        <end position="23"/>
    </location>
</feature>
<gene>
    <name evidence="3" type="ORF">ACFQDL_22360</name>
</gene>
<dbReference type="PANTHER" id="PTHR32060:SF22">
    <property type="entry name" value="CARBOXYL-TERMINAL-PROCESSING PEPTIDASE 3, CHLOROPLASTIC"/>
    <property type="match status" value="1"/>
</dbReference>
<dbReference type="Gene3D" id="2.30.42.10">
    <property type="match status" value="1"/>
</dbReference>
<name>A0ABW2A4X2_9GAMM</name>
<proteinExistence type="predicted"/>
<feature type="domain" description="PDZ" evidence="2">
    <location>
        <begin position="237"/>
        <end position="284"/>
    </location>
</feature>
<evidence type="ECO:0000256" key="1">
    <source>
        <dbReference type="SAM" id="SignalP"/>
    </source>
</evidence>
<dbReference type="RefSeq" id="WP_379910940.1">
    <property type="nucleotide sequence ID" value="NZ_JBHSWE010000001.1"/>
</dbReference>
<dbReference type="SUPFAM" id="SSF50156">
    <property type="entry name" value="PDZ domain-like"/>
    <property type="match status" value="1"/>
</dbReference>
<dbReference type="Pfam" id="PF17804">
    <property type="entry name" value="TSP_NTD"/>
    <property type="match status" value="1"/>
</dbReference>
<evidence type="ECO:0000313" key="3">
    <source>
        <dbReference type="EMBL" id="MFC6672503.1"/>
    </source>
</evidence>